<proteinExistence type="predicted"/>
<gene>
    <name evidence="2" type="ORF">HELGO_WM14972</name>
</gene>
<protein>
    <recommendedName>
        <fullName evidence="1">MOSC domain-containing protein</fullName>
    </recommendedName>
</protein>
<dbReference type="GO" id="GO:0003824">
    <property type="term" value="F:catalytic activity"/>
    <property type="evidence" value="ECO:0007669"/>
    <property type="project" value="InterPro"/>
</dbReference>
<dbReference type="Pfam" id="PF03473">
    <property type="entry name" value="MOSC"/>
    <property type="match status" value="1"/>
</dbReference>
<dbReference type="PROSITE" id="PS51340">
    <property type="entry name" value="MOSC"/>
    <property type="match status" value="1"/>
</dbReference>
<dbReference type="PANTHER" id="PTHR36930">
    <property type="entry name" value="METAL-SULFUR CLUSTER BIOSYNTHESIS PROTEINS YUAD-RELATED"/>
    <property type="match status" value="1"/>
</dbReference>
<dbReference type="GO" id="GO:0030170">
    <property type="term" value="F:pyridoxal phosphate binding"/>
    <property type="evidence" value="ECO:0007669"/>
    <property type="project" value="InterPro"/>
</dbReference>
<evidence type="ECO:0000259" key="1">
    <source>
        <dbReference type="PROSITE" id="PS51340"/>
    </source>
</evidence>
<accession>A0A6S6TDN0</accession>
<dbReference type="AlphaFoldDB" id="A0A6S6TDN0"/>
<reference evidence="2" key="1">
    <citation type="submission" date="2020-01" db="EMBL/GenBank/DDBJ databases">
        <authorList>
            <person name="Meier V. D."/>
            <person name="Meier V D."/>
        </authorList>
    </citation>
    <scope>NUCLEOTIDE SEQUENCE</scope>
    <source>
        <strain evidence="2">HLG_WM_MAG_07</strain>
    </source>
</reference>
<name>A0A6S6TDN0_9GAMM</name>
<dbReference type="InterPro" id="IPR052716">
    <property type="entry name" value="MOSC_domain"/>
</dbReference>
<dbReference type="EMBL" id="CACVAY010000061">
    <property type="protein sequence ID" value="CAA6813451.1"/>
    <property type="molecule type" value="Genomic_DNA"/>
</dbReference>
<dbReference type="InterPro" id="IPR011037">
    <property type="entry name" value="Pyrv_Knase-like_insert_dom_sf"/>
</dbReference>
<dbReference type="Gene3D" id="2.40.33.20">
    <property type="entry name" value="PK beta-barrel domain-like"/>
    <property type="match status" value="1"/>
</dbReference>
<sequence>MKRFFRKRSPYLKEIYIARSGGEAMRPLLNVNILFGMGLEGDRYATNQGYWHKVESCEVTIITEDELKAIQRRAKSFEFQAGMHRRNLVLADISQKQLKGQTIQLGTAILQYQKPRPPCGYINQVTKVNLAKAMAYDCGACFKVLTAGELSVGDPLIIR</sequence>
<dbReference type="GO" id="GO:0030151">
    <property type="term" value="F:molybdenum ion binding"/>
    <property type="evidence" value="ECO:0007669"/>
    <property type="project" value="InterPro"/>
</dbReference>
<dbReference type="SUPFAM" id="SSF50800">
    <property type="entry name" value="PK beta-barrel domain-like"/>
    <property type="match status" value="1"/>
</dbReference>
<organism evidence="2">
    <name type="scientific">uncultured Thiotrichaceae bacterium</name>
    <dbReference type="NCBI Taxonomy" id="298394"/>
    <lineage>
        <taxon>Bacteria</taxon>
        <taxon>Pseudomonadati</taxon>
        <taxon>Pseudomonadota</taxon>
        <taxon>Gammaproteobacteria</taxon>
        <taxon>Thiotrichales</taxon>
        <taxon>Thiotrichaceae</taxon>
        <taxon>environmental samples</taxon>
    </lineage>
</organism>
<feature type="domain" description="MOSC" evidence="1">
    <location>
        <begin position="22"/>
        <end position="159"/>
    </location>
</feature>
<dbReference type="PANTHER" id="PTHR36930:SF1">
    <property type="entry name" value="MOSC DOMAIN-CONTAINING PROTEIN"/>
    <property type="match status" value="1"/>
</dbReference>
<dbReference type="InterPro" id="IPR005302">
    <property type="entry name" value="MoCF_Sase_C"/>
</dbReference>
<evidence type="ECO:0000313" key="2">
    <source>
        <dbReference type="EMBL" id="CAA6813451.1"/>
    </source>
</evidence>